<dbReference type="InterPro" id="IPR036390">
    <property type="entry name" value="WH_DNA-bd_sf"/>
</dbReference>
<evidence type="ECO:0000313" key="6">
    <source>
        <dbReference type="EMBL" id="OGZ84778.1"/>
    </source>
</evidence>
<organism evidence="6 7">
    <name type="scientific">Candidatus Staskawiczbacteria bacterium RIFOXYC1_FULL_38_18</name>
    <dbReference type="NCBI Taxonomy" id="1802229"/>
    <lineage>
        <taxon>Bacteria</taxon>
        <taxon>Candidatus Staskawicziibacteriota</taxon>
    </lineage>
</organism>
<dbReference type="EMBL" id="MHPP01000013">
    <property type="protein sequence ID" value="OGZ84778.1"/>
    <property type="molecule type" value="Genomic_DNA"/>
</dbReference>
<keyword evidence="1" id="KW-0678">Repressor</keyword>
<evidence type="ECO:0000256" key="2">
    <source>
        <dbReference type="ARBA" id="ARBA00023015"/>
    </source>
</evidence>
<dbReference type="Proteomes" id="UP000177751">
    <property type="component" value="Unassembled WGS sequence"/>
</dbReference>
<dbReference type="PANTHER" id="PTHR34824:SF1">
    <property type="entry name" value="HEAT-INDUCIBLE TRANSCRIPTION REPRESSOR HRCA"/>
    <property type="match status" value="1"/>
</dbReference>
<dbReference type="GO" id="GO:0045892">
    <property type="term" value="P:negative regulation of DNA-templated transcription"/>
    <property type="evidence" value="ECO:0007669"/>
    <property type="project" value="TreeGrafter"/>
</dbReference>
<dbReference type="STRING" id="1802229.A2401_03835"/>
<dbReference type="AlphaFoldDB" id="A0A1G2JET3"/>
<name>A0A1G2JET3_9BACT</name>
<evidence type="ECO:0000256" key="4">
    <source>
        <dbReference type="ARBA" id="ARBA00023163"/>
    </source>
</evidence>
<keyword evidence="2" id="KW-0805">Transcription regulation</keyword>
<dbReference type="Gene3D" id="1.10.10.10">
    <property type="entry name" value="Winged helix-like DNA-binding domain superfamily/Winged helix DNA-binding domain"/>
    <property type="match status" value="1"/>
</dbReference>
<keyword evidence="4" id="KW-0804">Transcription</keyword>
<evidence type="ECO:0000259" key="5">
    <source>
        <dbReference type="SMART" id="SM00420"/>
    </source>
</evidence>
<proteinExistence type="predicted"/>
<sequence>MITERQEKLLNFLIKEYIAQAKPVGSVELKKITDLDISAATIRNDLQELTKKGFIEQPHTSAGRIPTKKAYKYFADKITAQQGEPRQGRENEPQREFVYFEQFIVRQVRFAHEEMEQEMKFMEDLMDTLEKDNLFEILNILEKWHKKIK</sequence>
<dbReference type="InterPro" id="IPR001034">
    <property type="entry name" value="DeoR_HTH"/>
</dbReference>
<evidence type="ECO:0000256" key="3">
    <source>
        <dbReference type="ARBA" id="ARBA00023016"/>
    </source>
</evidence>
<accession>A0A1G2JET3</accession>
<comment type="caution">
    <text evidence="6">The sequence shown here is derived from an EMBL/GenBank/DDBJ whole genome shotgun (WGS) entry which is preliminary data.</text>
</comment>
<reference evidence="6 7" key="1">
    <citation type="journal article" date="2016" name="Nat. Commun.">
        <title>Thousands of microbial genomes shed light on interconnected biogeochemical processes in an aquifer system.</title>
        <authorList>
            <person name="Anantharaman K."/>
            <person name="Brown C.T."/>
            <person name="Hug L.A."/>
            <person name="Sharon I."/>
            <person name="Castelle C.J."/>
            <person name="Probst A.J."/>
            <person name="Thomas B.C."/>
            <person name="Singh A."/>
            <person name="Wilkins M.J."/>
            <person name="Karaoz U."/>
            <person name="Brodie E.L."/>
            <person name="Williams K.H."/>
            <person name="Hubbard S.S."/>
            <person name="Banfield J.F."/>
        </authorList>
    </citation>
    <scope>NUCLEOTIDE SEQUENCE [LARGE SCALE GENOMIC DNA]</scope>
</reference>
<gene>
    <name evidence="6" type="ORF">A2401_03835</name>
</gene>
<keyword evidence="3" id="KW-0346">Stress response</keyword>
<dbReference type="SUPFAM" id="SSF46785">
    <property type="entry name" value="Winged helix' DNA-binding domain"/>
    <property type="match status" value="1"/>
</dbReference>
<dbReference type="InterPro" id="IPR036388">
    <property type="entry name" value="WH-like_DNA-bd_sf"/>
</dbReference>
<dbReference type="InterPro" id="IPR002571">
    <property type="entry name" value="HrcA"/>
</dbReference>
<protein>
    <recommendedName>
        <fullName evidence="5">HTH deoR-type domain-containing protein</fullName>
    </recommendedName>
</protein>
<dbReference type="GO" id="GO:0003677">
    <property type="term" value="F:DNA binding"/>
    <property type="evidence" value="ECO:0007669"/>
    <property type="project" value="InterPro"/>
</dbReference>
<dbReference type="Pfam" id="PF08220">
    <property type="entry name" value="HTH_DeoR"/>
    <property type="match status" value="1"/>
</dbReference>
<dbReference type="SMART" id="SM00420">
    <property type="entry name" value="HTH_DEOR"/>
    <property type="match status" value="1"/>
</dbReference>
<evidence type="ECO:0000313" key="7">
    <source>
        <dbReference type="Proteomes" id="UP000177751"/>
    </source>
</evidence>
<evidence type="ECO:0000256" key="1">
    <source>
        <dbReference type="ARBA" id="ARBA00022491"/>
    </source>
</evidence>
<feature type="domain" description="HTH deoR-type" evidence="5">
    <location>
        <begin position="5"/>
        <end position="64"/>
    </location>
</feature>
<dbReference type="GO" id="GO:0003700">
    <property type="term" value="F:DNA-binding transcription factor activity"/>
    <property type="evidence" value="ECO:0007669"/>
    <property type="project" value="InterPro"/>
</dbReference>
<dbReference type="PANTHER" id="PTHR34824">
    <property type="entry name" value="HEAT-INDUCIBLE TRANSCRIPTION REPRESSOR HRCA"/>
    <property type="match status" value="1"/>
</dbReference>